<feature type="compositionally biased region" description="Low complexity" evidence="1">
    <location>
        <begin position="27"/>
        <end position="42"/>
    </location>
</feature>
<evidence type="ECO:0000256" key="1">
    <source>
        <dbReference type="SAM" id="MobiDB-lite"/>
    </source>
</evidence>
<organism evidence="2 3">
    <name type="scientific">Spiribacter curvatus</name>
    <dbReference type="NCBI Taxonomy" id="1335757"/>
    <lineage>
        <taxon>Bacteria</taxon>
        <taxon>Pseudomonadati</taxon>
        <taxon>Pseudomonadota</taxon>
        <taxon>Gammaproteobacteria</taxon>
        <taxon>Chromatiales</taxon>
        <taxon>Ectothiorhodospiraceae</taxon>
        <taxon>Spiribacter</taxon>
    </lineage>
</organism>
<dbReference type="EMBL" id="CP005990">
    <property type="protein sequence ID" value="AGY90992.1"/>
    <property type="molecule type" value="Genomic_DNA"/>
</dbReference>
<dbReference type="AlphaFoldDB" id="U5T489"/>
<feature type="region of interest" description="Disordered" evidence="1">
    <location>
        <begin position="1"/>
        <end position="51"/>
    </location>
</feature>
<sequence>MTRTTGARIWAMATRARPADQRRSSSRRSYSPSITSRSRSLSPGPWPGPAS</sequence>
<reference evidence="2 3" key="1">
    <citation type="journal article" date="2013" name="BMC Genomics">
        <title>Genomes of "Spiribacter", a streamlined, successful halophilic bacterium.</title>
        <authorList>
            <person name="Lopez-Perez M."/>
            <person name="Ghai R."/>
            <person name="Leon M.J."/>
            <person name="Rodriguez-Olmos A."/>
            <person name="Copa-Patino J.L."/>
            <person name="Soliveri J."/>
            <person name="Sanchez-Porro C."/>
            <person name="Ventosa A."/>
            <person name="Rodriguez-Valera F."/>
        </authorList>
    </citation>
    <scope>NUCLEOTIDE SEQUENCE [LARGE SCALE GENOMIC DNA]</scope>
    <source>
        <strain evidence="2 3">UAH-SP71</strain>
    </source>
</reference>
<keyword evidence="3" id="KW-1185">Reference proteome</keyword>
<accession>U5T489</accession>
<evidence type="ECO:0000313" key="3">
    <source>
        <dbReference type="Proteomes" id="UP000017640"/>
    </source>
</evidence>
<protein>
    <submittedName>
        <fullName evidence="2">Uncharacterized protein</fullName>
    </submittedName>
</protein>
<name>U5T489_9GAMM</name>
<proteinExistence type="predicted"/>
<dbReference type="KEGG" id="spiu:SPICUR_04220"/>
<dbReference type="Proteomes" id="UP000017640">
    <property type="component" value="Chromosome"/>
</dbReference>
<gene>
    <name evidence="2" type="ORF">SPICUR_04220</name>
</gene>
<evidence type="ECO:0000313" key="2">
    <source>
        <dbReference type="EMBL" id="AGY90992.1"/>
    </source>
</evidence>
<dbReference type="HOGENOM" id="CLU_3104002_0_0_6"/>